<dbReference type="GO" id="GO:0019755">
    <property type="term" value="P:one-carbon compound transport"/>
    <property type="evidence" value="ECO:0007669"/>
    <property type="project" value="UniProtKB-ARBA"/>
</dbReference>
<feature type="transmembrane region" description="Helical" evidence="8">
    <location>
        <begin position="77"/>
        <end position="99"/>
    </location>
</feature>
<evidence type="ECO:0000313" key="9">
    <source>
        <dbReference type="EMBL" id="RZO27028.1"/>
    </source>
</evidence>
<dbReference type="InterPro" id="IPR023271">
    <property type="entry name" value="Aquaporin-like"/>
</dbReference>
<dbReference type="PANTHER" id="PTHR45665:SF9">
    <property type="entry name" value="AQUAPORIN-8"/>
    <property type="match status" value="1"/>
</dbReference>
<gene>
    <name evidence="9" type="ORF">EVA93_03595</name>
</gene>
<dbReference type="GO" id="GO:0015250">
    <property type="term" value="F:water channel activity"/>
    <property type="evidence" value="ECO:0007669"/>
    <property type="project" value="TreeGrafter"/>
</dbReference>
<comment type="subcellular location">
    <subcellularLocation>
        <location evidence="1">Endomembrane system</location>
        <topology evidence="1">Multi-pass membrane protein</topology>
    </subcellularLocation>
</comment>
<dbReference type="Proteomes" id="UP000318710">
    <property type="component" value="Unassembled WGS sequence"/>
</dbReference>
<dbReference type="GO" id="GO:0016020">
    <property type="term" value="C:membrane"/>
    <property type="evidence" value="ECO:0007669"/>
    <property type="project" value="InterPro"/>
</dbReference>
<dbReference type="AlphaFoldDB" id="A0A520N0M7"/>
<evidence type="ECO:0000256" key="2">
    <source>
        <dbReference type="ARBA" id="ARBA00022448"/>
    </source>
</evidence>
<dbReference type="PANTHER" id="PTHR45665">
    <property type="entry name" value="AQUAPORIN-8"/>
    <property type="match status" value="1"/>
</dbReference>
<evidence type="ECO:0000256" key="6">
    <source>
        <dbReference type="ARBA" id="ARBA00023136"/>
    </source>
</evidence>
<evidence type="ECO:0000256" key="7">
    <source>
        <dbReference type="RuleBase" id="RU000477"/>
    </source>
</evidence>
<dbReference type="SUPFAM" id="SSF81338">
    <property type="entry name" value="Aquaporin-like"/>
    <property type="match status" value="1"/>
</dbReference>
<comment type="caution">
    <text evidence="9">The sequence shown here is derived from an EMBL/GenBank/DDBJ whole genome shotgun (WGS) entry which is preliminary data.</text>
</comment>
<sequence length="211" mass="23484">MKFNKYISEFLGTAFLFCAVVGSGIMGQSLTNDESIILFVNAVVTFFALYFLISSFESYSNHFNPVVSLAFFLNKEISFKTFVLFTILQIVGAIIGVLIANIMFDVELFHFSNKNRSGFNIYLSEIIATFGLVFFILISSKDKIALIVASYIGAAYWFTSSTSFANLAGTIGRMFSDSFAGISPENVFSFCLAQIIGSIIAFIVYKFFFKD</sequence>
<feature type="transmembrane region" description="Helical" evidence="8">
    <location>
        <begin position="187"/>
        <end position="208"/>
    </location>
</feature>
<dbReference type="PRINTS" id="PR00783">
    <property type="entry name" value="MINTRINSICP"/>
</dbReference>
<feature type="transmembrane region" description="Helical" evidence="8">
    <location>
        <begin position="145"/>
        <end position="167"/>
    </location>
</feature>
<organism evidence="9 10">
    <name type="scientific">SAR86 cluster bacterium</name>
    <dbReference type="NCBI Taxonomy" id="2030880"/>
    <lineage>
        <taxon>Bacteria</taxon>
        <taxon>Pseudomonadati</taxon>
        <taxon>Pseudomonadota</taxon>
        <taxon>Gammaproteobacteria</taxon>
        <taxon>SAR86 cluster</taxon>
    </lineage>
</organism>
<evidence type="ECO:0000256" key="8">
    <source>
        <dbReference type="SAM" id="Phobius"/>
    </source>
</evidence>
<evidence type="ECO:0000256" key="1">
    <source>
        <dbReference type="ARBA" id="ARBA00004127"/>
    </source>
</evidence>
<dbReference type="Gene3D" id="1.20.1080.10">
    <property type="entry name" value="Glycerol uptake facilitator protein"/>
    <property type="match status" value="1"/>
</dbReference>
<keyword evidence="4" id="KW-0677">Repeat</keyword>
<dbReference type="InterPro" id="IPR034294">
    <property type="entry name" value="Aquaporin_transptr"/>
</dbReference>
<accession>A0A520N0M7</accession>
<feature type="transmembrane region" description="Helical" evidence="8">
    <location>
        <begin position="37"/>
        <end position="56"/>
    </location>
</feature>
<evidence type="ECO:0000256" key="3">
    <source>
        <dbReference type="ARBA" id="ARBA00022692"/>
    </source>
</evidence>
<dbReference type="InterPro" id="IPR000425">
    <property type="entry name" value="MIP"/>
</dbReference>
<name>A0A520N0M7_9GAMM</name>
<keyword evidence="6 8" id="KW-0472">Membrane</keyword>
<evidence type="ECO:0000256" key="4">
    <source>
        <dbReference type="ARBA" id="ARBA00022737"/>
    </source>
</evidence>
<feature type="transmembrane region" description="Helical" evidence="8">
    <location>
        <begin position="119"/>
        <end position="138"/>
    </location>
</feature>
<keyword evidence="3 7" id="KW-0812">Transmembrane</keyword>
<dbReference type="GO" id="GO:0012505">
    <property type="term" value="C:endomembrane system"/>
    <property type="evidence" value="ECO:0007669"/>
    <property type="project" value="UniProtKB-SubCell"/>
</dbReference>
<proteinExistence type="inferred from homology"/>
<comment type="similarity">
    <text evidence="7">Belongs to the MIP/aquaporin (TC 1.A.8) family.</text>
</comment>
<dbReference type="Pfam" id="PF00230">
    <property type="entry name" value="MIP"/>
    <property type="match status" value="1"/>
</dbReference>
<evidence type="ECO:0000256" key="5">
    <source>
        <dbReference type="ARBA" id="ARBA00022989"/>
    </source>
</evidence>
<evidence type="ECO:0000313" key="10">
    <source>
        <dbReference type="Proteomes" id="UP000318710"/>
    </source>
</evidence>
<keyword evidence="2 7" id="KW-0813">Transport</keyword>
<dbReference type="EMBL" id="SHBF01000020">
    <property type="protein sequence ID" value="RZO27028.1"/>
    <property type="molecule type" value="Genomic_DNA"/>
</dbReference>
<keyword evidence="5 8" id="KW-1133">Transmembrane helix</keyword>
<reference evidence="9 10" key="1">
    <citation type="submission" date="2019-02" db="EMBL/GenBank/DDBJ databases">
        <title>Prokaryotic population dynamics and viral predation in marine succession experiment using metagenomics: the confinement effect.</title>
        <authorList>
            <person name="Haro-Moreno J.M."/>
            <person name="Rodriguez-Valera F."/>
            <person name="Lopez-Perez M."/>
        </authorList>
    </citation>
    <scope>NUCLEOTIDE SEQUENCE [LARGE SCALE GENOMIC DNA]</scope>
    <source>
        <strain evidence="9">MED-G160</strain>
    </source>
</reference>
<dbReference type="GO" id="GO:0005737">
    <property type="term" value="C:cytoplasm"/>
    <property type="evidence" value="ECO:0007669"/>
    <property type="project" value="UniProtKB-ARBA"/>
</dbReference>
<protein>
    <submittedName>
        <fullName evidence="9">Aquaporin family protein</fullName>
    </submittedName>
</protein>